<sequence>MLSARRHGYSDVKGYYCPTYLLKMSSDNDPDLIWLILRDNVPTEEPEVGSVEGTAAAEVLTHCLKNCPRRLHGRSRDVFVPPLLRSFAPFMCYFIVRALVTPSF</sequence>
<protein>
    <submittedName>
        <fullName evidence="2">RCG34256</fullName>
    </submittedName>
</protein>
<reference evidence="2 3" key="1">
    <citation type="submission" date="2005-07" db="EMBL/GenBank/DDBJ databases">
        <authorList>
            <person name="Mural R.J."/>
            <person name="Li P.W."/>
            <person name="Adams M.D."/>
            <person name="Amanatides P.G."/>
            <person name="Baden-Tillson H."/>
            <person name="Barnstead M."/>
            <person name="Chin S.H."/>
            <person name="Dew I."/>
            <person name="Evans C.A."/>
            <person name="Ferriera S."/>
            <person name="Flanigan M."/>
            <person name="Fosler C."/>
            <person name="Glodek A."/>
            <person name="Gu Z."/>
            <person name="Holt R.A."/>
            <person name="Jennings D."/>
            <person name="Kraft C.L."/>
            <person name="Lu F."/>
            <person name="Nguyen T."/>
            <person name="Nusskern D.R."/>
            <person name="Pfannkoch C.M."/>
            <person name="Sitter C."/>
            <person name="Sutton G.G."/>
            <person name="Venter J.C."/>
            <person name="Wang Z."/>
            <person name="Woodage T."/>
            <person name="Zheng X.H."/>
            <person name="Zhong F."/>
        </authorList>
    </citation>
    <scope>NUCLEOTIDE SEQUENCE [LARGE SCALE GENOMIC DNA]</scope>
    <source>
        <strain>BN</strain>
        <strain evidence="3">Sprague-Dawley</strain>
    </source>
</reference>
<name>A6HEL1_RAT</name>
<dbReference type="EMBL" id="CH473948">
    <property type="protein sequence ID" value="EDM04466.1"/>
    <property type="molecule type" value="Genomic_DNA"/>
</dbReference>
<accession>A6HEL1</accession>
<evidence type="ECO:0000313" key="3">
    <source>
        <dbReference type="Proteomes" id="UP000234681"/>
    </source>
</evidence>
<keyword evidence="1" id="KW-0472">Membrane</keyword>
<feature type="transmembrane region" description="Helical" evidence="1">
    <location>
        <begin position="78"/>
        <end position="100"/>
    </location>
</feature>
<evidence type="ECO:0000256" key="1">
    <source>
        <dbReference type="SAM" id="Phobius"/>
    </source>
</evidence>
<organism evidence="2 3">
    <name type="scientific">Rattus norvegicus</name>
    <name type="common">Rat</name>
    <dbReference type="NCBI Taxonomy" id="10116"/>
    <lineage>
        <taxon>Eukaryota</taxon>
        <taxon>Metazoa</taxon>
        <taxon>Chordata</taxon>
        <taxon>Craniata</taxon>
        <taxon>Vertebrata</taxon>
        <taxon>Euteleostomi</taxon>
        <taxon>Mammalia</taxon>
        <taxon>Eutheria</taxon>
        <taxon>Euarchontoglires</taxon>
        <taxon>Glires</taxon>
        <taxon>Rodentia</taxon>
        <taxon>Myomorpha</taxon>
        <taxon>Muroidea</taxon>
        <taxon>Muridae</taxon>
        <taxon>Murinae</taxon>
        <taxon>Rattus</taxon>
    </lineage>
</organism>
<dbReference type="AlphaFoldDB" id="A6HEL1"/>
<keyword evidence="1" id="KW-0812">Transmembrane</keyword>
<dbReference type="Proteomes" id="UP000234681">
    <property type="component" value="Chromosome 10"/>
</dbReference>
<evidence type="ECO:0000313" key="2">
    <source>
        <dbReference type="EMBL" id="EDM04466.1"/>
    </source>
</evidence>
<keyword evidence="1" id="KW-1133">Transmembrane helix</keyword>
<proteinExistence type="predicted"/>
<gene>
    <name evidence="2" type="ORF">rCG_34256</name>
</gene>